<evidence type="ECO:0000259" key="1">
    <source>
        <dbReference type="Pfam" id="PF04451"/>
    </source>
</evidence>
<dbReference type="GO" id="GO:0005198">
    <property type="term" value="F:structural molecule activity"/>
    <property type="evidence" value="ECO:0007669"/>
    <property type="project" value="InterPro"/>
</dbReference>
<dbReference type="InterPro" id="IPR038519">
    <property type="entry name" value="MCP_C_sf"/>
</dbReference>
<feature type="domain" description="Major capsid protein N-terminal" evidence="2">
    <location>
        <begin position="27"/>
        <end position="242"/>
    </location>
</feature>
<dbReference type="Gene3D" id="2.70.9.10">
    <property type="entry name" value="Adenovirus Type 2 Hexon, domain 4"/>
    <property type="match status" value="1"/>
</dbReference>
<dbReference type="SUPFAM" id="SSF49749">
    <property type="entry name" value="Group II dsDNA viruses VP"/>
    <property type="match status" value="2"/>
</dbReference>
<dbReference type="InterPro" id="IPR007542">
    <property type="entry name" value="MCP_C"/>
</dbReference>
<evidence type="ECO:0008006" key="4">
    <source>
        <dbReference type="Google" id="ProtNLM"/>
    </source>
</evidence>
<accession>A0A6C0IKI8</accession>
<proteinExistence type="predicted"/>
<protein>
    <recommendedName>
        <fullName evidence="4">Major capsid protein N-terminal domain-containing protein</fullName>
    </recommendedName>
</protein>
<evidence type="ECO:0000259" key="2">
    <source>
        <dbReference type="Pfam" id="PF16903"/>
    </source>
</evidence>
<reference evidence="3" key="1">
    <citation type="journal article" date="2020" name="Nature">
        <title>Giant virus diversity and host interactions through global metagenomics.</title>
        <authorList>
            <person name="Schulz F."/>
            <person name="Roux S."/>
            <person name="Paez-Espino D."/>
            <person name="Jungbluth S."/>
            <person name="Walsh D.A."/>
            <person name="Denef V.J."/>
            <person name="McMahon K.D."/>
            <person name="Konstantinidis K.T."/>
            <person name="Eloe-Fadrosh E.A."/>
            <person name="Kyrpides N.C."/>
            <person name="Woyke T."/>
        </authorList>
    </citation>
    <scope>NUCLEOTIDE SEQUENCE</scope>
    <source>
        <strain evidence="3">GVMAG-M-3300023184-88</strain>
    </source>
</reference>
<dbReference type="InterPro" id="IPR031654">
    <property type="entry name" value="Capsid_N"/>
</dbReference>
<feature type="domain" description="Major capsid protein C-terminal" evidence="1">
    <location>
        <begin position="245"/>
        <end position="445"/>
    </location>
</feature>
<dbReference type="InterPro" id="IPR016112">
    <property type="entry name" value="VP_dsDNA_II"/>
</dbReference>
<name>A0A6C0IKI8_9ZZZZ</name>
<organism evidence="3">
    <name type="scientific">viral metagenome</name>
    <dbReference type="NCBI Taxonomy" id="1070528"/>
    <lineage>
        <taxon>unclassified sequences</taxon>
        <taxon>metagenomes</taxon>
        <taxon>organismal metagenomes</taxon>
    </lineage>
</organism>
<dbReference type="Pfam" id="PF04451">
    <property type="entry name" value="Capsid_NCLDV"/>
    <property type="match status" value="1"/>
</dbReference>
<sequence>MPAGGGLLQLVATGKQDLFLTGNPQISFFKMVYRRHTNFAVETQPMYFDGTPNFGQRITCLIPRRGDLLGRVYLDVTLPLIKDSSGNALSYTNSVGHALIQEITFEVGEQEIDRQTGEWMEIWTQLTTPSDQRQALNEMIGRFDQYNPTGLQPGTKSDGMRLLIPLQFYFCNNPGLYLPLIALQYSPIRINITLRPLQQLFWVSPPQPPATQEGWMPACTVQVDCTTPIVNMMMWGDYVYLDVEERRKFVSNSHEYVIEQVQYTPAYSLSAYQNTATISVEFNHPIKEFMFVVQKDTMTTRNEWFNYSNLAIGEITPTTILPYVNSNAPAGRLDLISSAVLQLDGFDRFASQDYRYFRLKQPYEHHTTTPVNAFIYNYSFALRPEDAQPTGTMNASRIDSIVWQIQMNTVLSNPTMPLWQQRGSCHIVVYAHNYNVFRVINGFGGLLFTI</sequence>
<dbReference type="EMBL" id="MN740183">
    <property type="protein sequence ID" value="QHT92397.1"/>
    <property type="molecule type" value="Genomic_DNA"/>
</dbReference>
<dbReference type="AlphaFoldDB" id="A0A6C0IKI8"/>
<dbReference type="Pfam" id="PF16903">
    <property type="entry name" value="Capsid_N"/>
    <property type="match status" value="1"/>
</dbReference>
<dbReference type="Gene3D" id="2.70.9.20">
    <property type="entry name" value="Major capsid protein Vp54"/>
    <property type="match status" value="1"/>
</dbReference>
<evidence type="ECO:0000313" key="3">
    <source>
        <dbReference type="EMBL" id="QHT92397.1"/>
    </source>
</evidence>